<feature type="transmembrane region" description="Helical" evidence="1">
    <location>
        <begin position="17"/>
        <end position="35"/>
    </location>
</feature>
<feature type="transmembrane region" description="Helical" evidence="1">
    <location>
        <begin position="132"/>
        <end position="158"/>
    </location>
</feature>
<keyword evidence="1" id="KW-0812">Transmembrane</keyword>
<reference evidence="2 3" key="1">
    <citation type="journal article" date="2016" name="Mol. Biol. Evol.">
        <title>Comparative Genomics of Early-Diverging Mushroom-Forming Fungi Provides Insights into the Origins of Lignocellulose Decay Capabilities.</title>
        <authorList>
            <person name="Nagy L.G."/>
            <person name="Riley R."/>
            <person name="Tritt A."/>
            <person name="Adam C."/>
            <person name="Daum C."/>
            <person name="Floudas D."/>
            <person name="Sun H."/>
            <person name="Yadav J.S."/>
            <person name="Pangilinan J."/>
            <person name="Larsson K.H."/>
            <person name="Matsuura K."/>
            <person name="Barry K."/>
            <person name="Labutti K."/>
            <person name="Kuo R."/>
            <person name="Ohm R.A."/>
            <person name="Bhattacharya S.S."/>
            <person name="Shirouzu T."/>
            <person name="Yoshinaga Y."/>
            <person name="Martin F.M."/>
            <person name="Grigoriev I.V."/>
            <person name="Hibbett D.S."/>
        </authorList>
    </citation>
    <scope>NUCLEOTIDE SEQUENCE [LARGE SCALE GENOMIC DNA]</scope>
    <source>
        <strain evidence="2 3">HHB10207 ss-3</strain>
    </source>
</reference>
<evidence type="ECO:0000313" key="2">
    <source>
        <dbReference type="EMBL" id="KZT38804.1"/>
    </source>
</evidence>
<feature type="transmembrane region" description="Helical" evidence="1">
    <location>
        <begin position="47"/>
        <end position="68"/>
    </location>
</feature>
<proteinExistence type="predicted"/>
<feature type="transmembrane region" description="Helical" evidence="1">
    <location>
        <begin position="179"/>
        <end position="199"/>
    </location>
</feature>
<keyword evidence="1" id="KW-0472">Membrane</keyword>
<evidence type="ECO:0000313" key="3">
    <source>
        <dbReference type="Proteomes" id="UP000076798"/>
    </source>
</evidence>
<protein>
    <submittedName>
        <fullName evidence="2">Uncharacterized protein</fullName>
    </submittedName>
</protein>
<gene>
    <name evidence="2" type="ORF">SISSUDRAFT_709942</name>
</gene>
<dbReference type="AlphaFoldDB" id="A0A166DR40"/>
<dbReference type="Proteomes" id="UP000076798">
    <property type="component" value="Unassembled WGS sequence"/>
</dbReference>
<name>A0A166DR40_9AGAM</name>
<evidence type="ECO:0000256" key="1">
    <source>
        <dbReference type="SAM" id="Phobius"/>
    </source>
</evidence>
<dbReference type="EMBL" id="KV428056">
    <property type="protein sequence ID" value="KZT38804.1"/>
    <property type="molecule type" value="Genomic_DNA"/>
</dbReference>
<organism evidence="2 3">
    <name type="scientific">Sistotremastrum suecicum HHB10207 ss-3</name>
    <dbReference type="NCBI Taxonomy" id="1314776"/>
    <lineage>
        <taxon>Eukaryota</taxon>
        <taxon>Fungi</taxon>
        <taxon>Dikarya</taxon>
        <taxon>Basidiomycota</taxon>
        <taxon>Agaricomycotina</taxon>
        <taxon>Agaricomycetes</taxon>
        <taxon>Sistotremastrales</taxon>
        <taxon>Sistotremastraceae</taxon>
        <taxon>Sistotremastrum</taxon>
    </lineage>
</organism>
<accession>A0A166DR40</accession>
<keyword evidence="3" id="KW-1185">Reference proteome</keyword>
<sequence>MCQSYVSLIPSLYPSPAFGQICILSSLSILDSYSFSLFSRGRFLLPFFLPFAYFGNFVTCFPSLRFAFEGFRALFNPQPLLPLHPSTFSPSLLGSGLDPDHSTLSRALLPSGRTRPHSVWQFGFVRLELASFTWLLAAPFFLYIASPIFALSSLASAFEVDHRSPVSQLRRGDPLIWKSCRVDVVVVVQTACGFFWFLLQNIMRVGVVTSTLPSESRT</sequence>
<keyword evidence="1" id="KW-1133">Transmembrane helix</keyword>